<sequence length="127" mass="14298">MDDKVGYSFYLHSADLYFGDKVFRMQSQSLRDMRGYISTVRVIAVTIHGWKNDGFKILGYQLYERICLDLLKGTIGSRLGLPDKGTWARAVRGGYVGKYSISLNWYTSLVVTDALCNVGTAAQHIHP</sequence>
<comment type="caution">
    <text evidence="1">The sequence shown here is derived from an EMBL/GenBank/DDBJ whole genome shotgun (WGS) entry which is preliminary data.</text>
</comment>
<protein>
    <submittedName>
        <fullName evidence="1">Uncharacterized protein</fullName>
    </submittedName>
</protein>
<gene>
    <name evidence="1" type="primary">RvY_14296-1</name>
    <name evidence="1" type="synonym">RvY_14296.1</name>
    <name evidence="1" type="ORF">RvY_14296</name>
</gene>
<organism evidence="1 2">
    <name type="scientific">Ramazzottius varieornatus</name>
    <name type="common">Water bear</name>
    <name type="synonym">Tardigrade</name>
    <dbReference type="NCBI Taxonomy" id="947166"/>
    <lineage>
        <taxon>Eukaryota</taxon>
        <taxon>Metazoa</taxon>
        <taxon>Ecdysozoa</taxon>
        <taxon>Tardigrada</taxon>
        <taxon>Eutardigrada</taxon>
        <taxon>Parachela</taxon>
        <taxon>Hypsibioidea</taxon>
        <taxon>Ramazzottiidae</taxon>
        <taxon>Ramazzottius</taxon>
    </lineage>
</organism>
<evidence type="ECO:0000313" key="1">
    <source>
        <dbReference type="EMBL" id="GAV03935.1"/>
    </source>
</evidence>
<dbReference type="EMBL" id="BDGG01000010">
    <property type="protein sequence ID" value="GAV03935.1"/>
    <property type="molecule type" value="Genomic_DNA"/>
</dbReference>
<accession>A0A1D1VQU3</accession>
<evidence type="ECO:0000313" key="2">
    <source>
        <dbReference type="Proteomes" id="UP000186922"/>
    </source>
</evidence>
<dbReference type="Proteomes" id="UP000186922">
    <property type="component" value="Unassembled WGS sequence"/>
</dbReference>
<name>A0A1D1VQU3_RAMVA</name>
<dbReference type="AlphaFoldDB" id="A0A1D1VQU3"/>
<keyword evidence="2" id="KW-1185">Reference proteome</keyword>
<reference evidence="1 2" key="1">
    <citation type="journal article" date="2016" name="Nat. Commun.">
        <title>Extremotolerant tardigrade genome and improved radiotolerance of human cultured cells by tardigrade-unique protein.</title>
        <authorList>
            <person name="Hashimoto T."/>
            <person name="Horikawa D.D."/>
            <person name="Saito Y."/>
            <person name="Kuwahara H."/>
            <person name="Kozuka-Hata H."/>
            <person name="Shin-I T."/>
            <person name="Minakuchi Y."/>
            <person name="Ohishi K."/>
            <person name="Motoyama A."/>
            <person name="Aizu T."/>
            <person name="Enomoto A."/>
            <person name="Kondo K."/>
            <person name="Tanaka S."/>
            <person name="Hara Y."/>
            <person name="Koshikawa S."/>
            <person name="Sagara H."/>
            <person name="Miura T."/>
            <person name="Yokobori S."/>
            <person name="Miyagawa K."/>
            <person name="Suzuki Y."/>
            <person name="Kubo T."/>
            <person name="Oyama M."/>
            <person name="Kohara Y."/>
            <person name="Fujiyama A."/>
            <person name="Arakawa K."/>
            <person name="Katayama T."/>
            <person name="Toyoda A."/>
            <person name="Kunieda T."/>
        </authorList>
    </citation>
    <scope>NUCLEOTIDE SEQUENCE [LARGE SCALE GENOMIC DNA]</scope>
    <source>
        <strain evidence="1 2">YOKOZUNA-1</strain>
    </source>
</reference>
<proteinExistence type="predicted"/>